<dbReference type="Proteomes" id="UP001642483">
    <property type="component" value="Unassembled WGS sequence"/>
</dbReference>
<proteinExistence type="predicted"/>
<comment type="caution">
    <text evidence="1">The sequence shown here is derived from an EMBL/GenBank/DDBJ whole genome shotgun (WGS) entry which is preliminary data.</text>
</comment>
<gene>
    <name evidence="1" type="ORF">CVLEPA_LOCUS15513</name>
</gene>
<keyword evidence="2" id="KW-1185">Reference proteome</keyword>
<protein>
    <submittedName>
        <fullName evidence="1">Uncharacterized protein</fullName>
    </submittedName>
</protein>
<dbReference type="EMBL" id="CAWYQH010000097">
    <property type="protein sequence ID" value="CAK8684537.1"/>
    <property type="molecule type" value="Genomic_DNA"/>
</dbReference>
<sequence>MHFPILLCQASLHSWKDSSRILRNSVVTAFLMPLHIFKTGFLDGALELGEEGKSHGARCVVMVKHPRVVAQQLMLITIFDLRASSIASSSHKGR</sequence>
<reference evidence="1 2" key="1">
    <citation type="submission" date="2024-02" db="EMBL/GenBank/DDBJ databases">
        <authorList>
            <person name="Daric V."/>
            <person name="Darras S."/>
        </authorList>
    </citation>
    <scope>NUCLEOTIDE SEQUENCE [LARGE SCALE GENOMIC DNA]</scope>
</reference>
<organism evidence="1 2">
    <name type="scientific">Clavelina lepadiformis</name>
    <name type="common">Light-bulb sea squirt</name>
    <name type="synonym">Ascidia lepadiformis</name>
    <dbReference type="NCBI Taxonomy" id="159417"/>
    <lineage>
        <taxon>Eukaryota</taxon>
        <taxon>Metazoa</taxon>
        <taxon>Chordata</taxon>
        <taxon>Tunicata</taxon>
        <taxon>Ascidiacea</taxon>
        <taxon>Aplousobranchia</taxon>
        <taxon>Clavelinidae</taxon>
        <taxon>Clavelina</taxon>
    </lineage>
</organism>
<accession>A0ABP0G0G0</accession>
<name>A0ABP0G0G0_CLALP</name>
<evidence type="ECO:0000313" key="2">
    <source>
        <dbReference type="Proteomes" id="UP001642483"/>
    </source>
</evidence>
<evidence type="ECO:0000313" key="1">
    <source>
        <dbReference type="EMBL" id="CAK8684537.1"/>
    </source>
</evidence>